<dbReference type="AlphaFoldDB" id="A0AAV0X8R9"/>
<dbReference type="Proteomes" id="UP001160148">
    <property type="component" value="Unassembled WGS sequence"/>
</dbReference>
<evidence type="ECO:0000313" key="1">
    <source>
        <dbReference type="EMBL" id="CAI6364164.1"/>
    </source>
</evidence>
<gene>
    <name evidence="1" type="ORF">MEUPH1_LOCUS19026</name>
</gene>
<proteinExistence type="predicted"/>
<comment type="caution">
    <text evidence="1">The sequence shown here is derived from an EMBL/GenBank/DDBJ whole genome shotgun (WGS) entry which is preliminary data.</text>
</comment>
<organism evidence="1 2">
    <name type="scientific">Macrosiphum euphorbiae</name>
    <name type="common">potato aphid</name>
    <dbReference type="NCBI Taxonomy" id="13131"/>
    <lineage>
        <taxon>Eukaryota</taxon>
        <taxon>Metazoa</taxon>
        <taxon>Ecdysozoa</taxon>
        <taxon>Arthropoda</taxon>
        <taxon>Hexapoda</taxon>
        <taxon>Insecta</taxon>
        <taxon>Pterygota</taxon>
        <taxon>Neoptera</taxon>
        <taxon>Paraneoptera</taxon>
        <taxon>Hemiptera</taxon>
        <taxon>Sternorrhyncha</taxon>
        <taxon>Aphidomorpha</taxon>
        <taxon>Aphidoidea</taxon>
        <taxon>Aphididae</taxon>
        <taxon>Macrosiphini</taxon>
        <taxon>Macrosiphum</taxon>
    </lineage>
</organism>
<keyword evidence="2" id="KW-1185">Reference proteome</keyword>
<sequence>MSKILSTTLRKNNLLHCSKGVVKWLSSSIRKSTTLDKDLVKRLETVSHVGFSKQSGLEVLSASVKFADRITNIDTSKVPPLITILENWYVISY</sequence>
<dbReference type="EMBL" id="CARXXK010000003">
    <property type="protein sequence ID" value="CAI6364164.1"/>
    <property type="molecule type" value="Genomic_DNA"/>
</dbReference>
<accession>A0AAV0X8R9</accession>
<protein>
    <submittedName>
        <fullName evidence="1">Uncharacterized protein</fullName>
    </submittedName>
</protein>
<evidence type="ECO:0000313" key="2">
    <source>
        <dbReference type="Proteomes" id="UP001160148"/>
    </source>
</evidence>
<reference evidence="1 2" key="1">
    <citation type="submission" date="2023-01" db="EMBL/GenBank/DDBJ databases">
        <authorList>
            <person name="Whitehead M."/>
        </authorList>
    </citation>
    <scope>NUCLEOTIDE SEQUENCE [LARGE SCALE GENOMIC DNA]</scope>
</reference>
<name>A0AAV0X8R9_9HEMI</name>